<dbReference type="GO" id="GO:0016757">
    <property type="term" value="F:glycosyltransferase activity"/>
    <property type="evidence" value="ECO:0007669"/>
    <property type="project" value="UniProtKB-KW"/>
</dbReference>
<protein>
    <submittedName>
        <fullName evidence="5">Glycosyl transferase family 2</fullName>
    </submittedName>
</protein>
<dbReference type="InterPro" id="IPR050834">
    <property type="entry name" value="Glycosyltransf_2"/>
</dbReference>
<evidence type="ECO:0000259" key="4">
    <source>
        <dbReference type="Pfam" id="PF00535"/>
    </source>
</evidence>
<evidence type="ECO:0000256" key="3">
    <source>
        <dbReference type="ARBA" id="ARBA00022679"/>
    </source>
</evidence>
<accession>A0A1N6HN35</accession>
<feature type="domain" description="Glycosyltransferase 2-like" evidence="4">
    <location>
        <begin position="26"/>
        <end position="128"/>
    </location>
</feature>
<organism evidence="5 6">
    <name type="scientific">Vannielia litorea</name>
    <dbReference type="NCBI Taxonomy" id="1217970"/>
    <lineage>
        <taxon>Bacteria</taxon>
        <taxon>Pseudomonadati</taxon>
        <taxon>Pseudomonadota</taxon>
        <taxon>Alphaproteobacteria</taxon>
        <taxon>Rhodobacterales</taxon>
        <taxon>Paracoccaceae</taxon>
        <taxon>Vannielia</taxon>
    </lineage>
</organism>
<evidence type="ECO:0000256" key="1">
    <source>
        <dbReference type="ARBA" id="ARBA00006739"/>
    </source>
</evidence>
<dbReference type="PANTHER" id="PTHR43685:SF5">
    <property type="entry name" value="GLYCOSYLTRANSFERASE EPSE-RELATED"/>
    <property type="match status" value="1"/>
</dbReference>
<comment type="similarity">
    <text evidence="1">Belongs to the glycosyltransferase 2 family.</text>
</comment>
<sequence>MLDMSRTRRNRAARPGAPRGAQAVTILMAVHRGARHLEAQLDSLAAQTHRNWHLVVSMDGPEDGASEILDRHPIRDRILRVDGPNRGSAANFLHLMRQGPAGTFWAFCDQDDVWLPHKLAAALERLETVPWNRVAMYHSRSLVTDDALGSPRLSAARPRQASFSNALVQNIAGGNTIVLTPAATRLVHAAVQETGEVVVHDWWLYQLITGAGGLVLHDDAPGLLYRQHGGNLIGANTGLRARARRLRLVLDGTYRRWMEVNLAALQASARHFTPENRHRLRRLALARRQPLAARLRMLREIGIHRQTQLASSVMWLSVLLGRF</sequence>
<dbReference type="Gene3D" id="3.90.550.10">
    <property type="entry name" value="Spore Coat Polysaccharide Biosynthesis Protein SpsA, Chain A"/>
    <property type="match status" value="1"/>
</dbReference>
<evidence type="ECO:0000313" key="6">
    <source>
        <dbReference type="Proteomes" id="UP000184932"/>
    </source>
</evidence>
<dbReference type="STRING" id="1217970.SAMN05444002_3525"/>
<dbReference type="PANTHER" id="PTHR43685">
    <property type="entry name" value="GLYCOSYLTRANSFERASE"/>
    <property type="match status" value="1"/>
</dbReference>
<dbReference type="SUPFAM" id="SSF53448">
    <property type="entry name" value="Nucleotide-diphospho-sugar transferases"/>
    <property type="match status" value="1"/>
</dbReference>
<evidence type="ECO:0000256" key="2">
    <source>
        <dbReference type="ARBA" id="ARBA00022676"/>
    </source>
</evidence>
<gene>
    <name evidence="5" type="ORF">SAMN05444002_3525</name>
</gene>
<evidence type="ECO:0000313" key="5">
    <source>
        <dbReference type="EMBL" id="SIO21065.1"/>
    </source>
</evidence>
<reference evidence="6" key="1">
    <citation type="submission" date="2016-11" db="EMBL/GenBank/DDBJ databases">
        <authorList>
            <person name="Varghese N."/>
            <person name="Submissions S."/>
        </authorList>
    </citation>
    <scope>NUCLEOTIDE SEQUENCE [LARGE SCALE GENOMIC DNA]</scope>
    <source>
        <strain evidence="6">DSM 29440</strain>
    </source>
</reference>
<dbReference type="Pfam" id="PF00535">
    <property type="entry name" value="Glycos_transf_2"/>
    <property type="match status" value="1"/>
</dbReference>
<keyword evidence="6" id="KW-1185">Reference proteome</keyword>
<dbReference type="Proteomes" id="UP000184932">
    <property type="component" value="Unassembled WGS sequence"/>
</dbReference>
<keyword evidence="3 5" id="KW-0808">Transferase</keyword>
<dbReference type="AlphaFoldDB" id="A0A1N6HN35"/>
<dbReference type="EMBL" id="FSRL01000001">
    <property type="protein sequence ID" value="SIO21065.1"/>
    <property type="molecule type" value="Genomic_DNA"/>
</dbReference>
<dbReference type="InterPro" id="IPR029044">
    <property type="entry name" value="Nucleotide-diphossugar_trans"/>
</dbReference>
<keyword evidence="2" id="KW-0328">Glycosyltransferase</keyword>
<name>A0A1N6HN35_9RHOB</name>
<proteinExistence type="inferred from homology"/>
<dbReference type="InterPro" id="IPR001173">
    <property type="entry name" value="Glyco_trans_2-like"/>
</dbReference>